<dbReference type="FunFam" id="3.40.50.300:FF:000022">
    <property type="entry name" value="Signal recognition particle 54 kDa subunit"/>
    <property type="match status" value="1"/>
</dbReference>
<keyword evidence="3 9" id="KW-0378">Hydrolase</keyword>
<evidence type="ECO:0000256" key="5">
    <source>
        <dbReference type="ARBA" id="ARBA00023134"/>
    </source>
</evidence>
<dbReference type="PANTHER" id="PTHR11564">
    <property type="entry name" value="SIGNAL RECOGNITION PARTICLE 54K PROTEIN SRP54"/>
    <property type="match status" value="1"/>
</dbReference>
<evidence type="ECO:0000256" key="8">
    <source>
        <dbReference type="ARBA" id="ARBA00048027"/>
    </source>
</evidence>
<dbReference type="GO" id="GO:0008312">
    <property type="term" value="F:7S RNA binding"/>
    <property type="evidence" value="ECO:0007669"/>
    <property type="project" value="InterPro"/>
</dbReference>
<organism evidence="10 11">
    <name type="scientific">Selenomonas ruminantium</name>
    <dbReference type="NCBI Taxonomy" id="971"/>
    <lineage>
        <taxon>Bacteria</taxon>
        <taxon>Bacillati</taxon>
        <taxon>Bacillota</taxon>
        <taxon>Negativicutes</taxon>
        <taxon>Selenomonadales</taxon>
        <taxon>Selenomonadaceae</taxon>
        <taxon>Selenomonas</taxon>
    </lineage>
</organism>
<dbReference type="InterPro" id="IPR022941">
    <property type="entry name" value="SRP54"/>
</dbReference>
<comment type="function">
    <text evidence="9">Involved in targeting and insertion of nascent membrane proteins into the cytoplasmic membrane. Binds to the hydrophobic signal sequence of the ribosome-nascent chain (RNC) as it emerges from the ribosomes. The SRP-RNC complex is then targeted to the cytoplasmic membrane where it interacts with the SRP receptor FtsY.</text>
</comment>
<dbReference type="EMBL" id="FOQK01000002">
    <property type="protein sequence ID" value="SFH69355.1"/>
    <property type="molecule type" value="Genomic_DNA"/>
</dbReference>
<dbReference type="InterPro" id="IPR042101">
    <property type="entry name" value="SRP54_N_sf"/>
</dbReference>
<evidence type="ECO:0000256" key="2">
    <source>
        <dbReference type="ARBA" id="ARBA00022741"/>
    </source>
</evidence>
<keyword evidence="5 9" id="KW-0342">GTP-binding</keyword>
<keyword evidence="6 9" id="KW-0733">Signal recognition particle</keyword>
<evidence type="ECO:0000313" key="10">
    <source>
        <dbReference type="EMBL" id="SFH69355.1"/>
    </source>
</evidence>
<dbReference type="GO" id="GO:0006614">
    <property type="term" value="P:SRP-dependent cotranslational protein targeting to membrane"/>
    <property type="evidence" value="ECO:0007669"/>
    <property type="project" value="InterPro"/>
</dbReference>
<keyword evidence="7 9" id="KW-0687">Ribonucleoprotein</keyword>
<keyword evidence="4 9" id="KW-0694">RNA-binding</keyword>
<keyword evidence="9" id="KW-0963">Cytoplasm</keyword>
<keyword evidence="2 9" id="KW-0547">Nucleotide-binding</keyword>
<dbReference type="InterPro" id="IPR004780">
    <property type="entry name" value="SRP"/>
</dbReference>
<evidence type="ECO:0000256" key="4">
    <source>
        <dbReference type="ARBA" id="ARBA00022884"/>
    </source>
</evidence>
<dbReference type="PANTHER" id="PTHR11564:SF5">
    <property type="entry name" value="SIGNAL RECOGNITION PARTICLE SUBUNIT SRP54"/>
    <property type="match status" value="1"/>
</dbReference>
<dbReference type="EC" id="3.6.5.4" evidence="9"/>
<evidence type="ECO:0000256" key="3">
    <source>
        <dbReference type="ARBA" id="ARBA00022801"/>
    </source>
</evidence>
<sequence>MIFESLSDRLQETFKKLRGHGKLTEDDVNDAMREVRMALLEADVNFKVVKQFIKTVKERAIGQDILETLTPAQVVIKIVDEELTNLMGGTQSRINMSPNPPTVIMMVGLQGAGKTTSAGKLGLALKKQGKRPLLVACDIYRPAAIKQLQVVGKQLELPVFTMEQGTDAVTIAKNSIAYSQSHANDVIIIDTAGRLQIDEKLMQELRDIKGEVKPHEILLVVDAMTGQESVNVAQAFNDSLGLDGVVMTKLDGDARGGAALSVKAVTSVPIKFVGMGEKLEALQPFHPDRMASRILGMGDVLSLVEKAQQTFDMEEAKKMERKLRKDEFTLDDFLSQMQQVKKLGSLENILGMIPGMGGLKKQLEGQNIDLDGKEMRQIEAIIKSMTPAERANIDIINGSRRKRIALGSGTRVQDVNKLLKQFGEMKKMMKKMKKMQKGKKGFPGLGGLGGLGGGFPKLPFMH</sequence>
<dbReference type="InterPro" id="IPR004125">
    <property type="entry name" value="Signal_recog_particle_SRP54_M"/>
</dbReference>
<evidence type="ECO:0000256" key="6">
    <source>
        <dbReference type="ARBA" id="ARBA00023135"/>
    </source>
</evidence>
<dbReference type="PROSITE" id="PS00300">
    <property type="entry name" value="SRP54"/>
    <property type="match status" value="1"/>
</dbReference>
<dbReference type="SMART" id="SM00382">
    <property type="entry name" value="AAA"/>
    <property type="match status" value="1"/>
</dbReference>
<dbReference type="NCBIfam" id="TIGR00959">
    <property type="entry name" value="ffh"/>
    <property type="match status" value="1"/>
</dbReference>
<dbReference type="OrthoDB" id="9804720at2"/>
<dbReference type="Gene3D" id="3.40.50.300">
    <property type="entry name" value="P-loop containing nucleotide triphosphate hydrolases"/>
    <property type="match status" value="1"/>
</dbReference>
<protein>
    <recommendedName>
        <fullName evidence="9">Signal recognition particle protein</fullName>
        <ecNumber evidence="9">3.6.5.4</ecNumber>
    </recommendedName>
    <alternativeName>
        <fullName evidence="9">Fifty-four homolog</fullName>
    </alternativeName>
</protein>
<dbReference type="InterPro" id="IPR036891">
    <property type="entry name" value="Signal_recog_part_SRP54_M_sf"/>
</dbReference>
<evidence type="ECO:0000256" key="1">
    <source>
        <dbReference type="ARBA" id="ARBA00005450"/>
    </source>
</evidence>
<dbReference type="HAMAP" id="MF_00306">
    <property type="entry name" value="SRP54"/>
    <property type="match status" value="1"/>
</dbReference>
<dbReference type="SUPFAM" id="SSF47446">
    <property type="entry name" value="Signal peptide-binding domain"/>
    <property type="match status" value="1"/>
</dbReference>
<dbReference type="SMART" id="SM00963">
    <property type="entry name" value="SRP54_N"/>
    <property type="match status" value="1"/>
</dbReference>
<dbReference type="RefSeq" id="WP_075441891.1">
    <property type="nucleotide sequence ID" value="NZ_FOQK01000002.1"/>
</dbReference>
<dbReference type="InterPro" id="IPR027417">
    <property type="entry name" value="P-loop_NTPase"/>
</dbReference>
<evidence type="ECO:0000313" key="11">
    <source>
        <dbReference type="Proteomes" id="UP000183639"/>
    </source>
</evidence>
<dbReference type="InterPro" id="IPR000897">
    <property type="entry name" value="SRP54_GTPase_dom"/>
</dbReference>
<feature type="binding site" evidence="9">
    <location>
        <begin position="108"/>
        <end position="115"/>
    </location>
    <ligand>
        <name>GTP</name>
        <dbReference type="ChEBI" id="CHEBI:37565"/>
    </ligand>
</feature>
<reference evidence="10 11" key="1">
    <citation type="submission" date="2016-10" db="EMBL/GenBank/DDBJ databases">
        <authorList>
            <person name="de Groot N.N."/>
        </authorList>
    </citation>
    <scope>NUCLEOTIDE SEQUENCE [LARGE SCALE GENOMIC DNA]</scope>
    <source>
        <strain evidence="10 11">Z108</strain>
    </source>
</reference>
<dbReference type="GO" id="GO:0048500">
    <property type="term" value="C:signal recognition particle"/>
    <property type="evidence" value="ECO:0007669"/>
    <property type="project" value="UniProtKB-UniRule"/>
</dbReference>
<accession>A0A1I3C443</accession>
<feature type="binding site" evidence="9">
    <location>
        <begin position="248"/>
        <end position="251"/>
    </location>
    <ligand>
        <name>GTP</name>
        <dbReference type="ChEBI" id="CHEBI:37565"/>
    </ligand>
</feature>
<dbReference type="SUPFAM" id="SSF52540">
    <property type="entry name" value="P-loop containing nucleoside triphosphate hydrolases"/>
    <property type="match status" value="1"/>
</dbReference>
<comment type="subcellular location">
    <subcellularLocation>
        <location evidence="9">Cytoplasm</location>
    </subcellularLocation>
    <text evidence="9">The SRP-RNC complex is targeted to the cytoplasmic membrane.</text>
</comment>
<feature type="binding site" evidence="9">
    <location>
        <begin position="190"/>
        <end position="194"/>
    </location>
    <ligand>
        <name>GTP</name>
        <dbReference type="ChEBI" id="CHEBI:37565"/>
    </ligand>
</feature>
<dbReference type="InterPro" id="IPR003593">
    <property type="entry name" value="AAA+_ATPase"/>
</dbReference>
<dbReference type="Gene3D" id="1.20.120.140">
    <property type="entry name" value="Signal recognition particle SRP54, nucleotide-binding domain"/>
    <property type="match status" value="1"/>
</dbReference>
<dbReference type="InterPro" id="IPR013822">
    <property type="entry name" value="Signal_recog_particl_SRP54_hlx"/>
</dbReference>
<evidence type="ECO:0000256" key="7">
    <source>
        <dbReference type="ARBA" id="ARBA00023274"/>
    </source>
</evidence>
<dbReference type="Pfam" id="PF00448">
    <property type="entry name" value="SRP54"/>
    <property type="match status" value="1"/>
</dbReference>
<dbReference type="GO" id="GO:0003924">
    <property type="term" value="F:GTPase activity"/>
    <property type="evidence" value="ECO:0007669"/>
    <property type="project" value="UniProtKB-UniRule"/>
</dbReference>
<comment type="similarity">
    <text evidence="1 9">Belongs to the GTP-binding SRP family. SRP54 subfamily.</text>
</comment>
<proteinExistence type="inferred from homology"/>
<comment type="catalytic activity">
    <reaction evidence="8 9">
        <text>GTP + H2O = GDP + phosphate + H(+)</text>
        <dbReference type="Rhea" id="RHEA:19669"/>
        <dbReference type="ChEBI" id="CHEBI:15377"/>
        <dbReference type="ChEBI" id="CHEBI:15378"/>
        <dbReference type="ChEBI" id="CHEBI:37565"/>
        <dbReference type="ChEBI" id="CHEBI:43474"/>
        <dbReference type="ChEBI" id="CHEBI:58189"/>
        <dbReference type="EC" id="3.6.5.4"/>
    </reaction>
</comment>
<evidence type="ECO:0000256" key="9">
    <source>
        <dbReference type="HAMAP-Rule" id="MF_00306"/>
    </source>
</evidence>
<dbReference type="SMART" id="SM00962">
    <property type="entry name" value="SRP54"/>
    <property type="match status" value="1"/>
</dbReference>
<dbReference type="Pfam" id="PF02881">
    <property type="entry name" value="SRP54_N"/>
    <property type="match status" value="1"/>
</dbReference>
<dbReference type="GO" id="GO:0005525">
    <property type="term" value="F:GTP binding"/>
    <property type="evidence" value="ECO:0007669"/>
    <property type="project" value="UniProtKB-UniRule"/>
</dbReference>
<comment type="subunit">
    <text evidence="9">Part of the signal recognition particle protein translocation system, which is composed of SRP and FtsY.</text>
</comment>
<name>A0A1I3C443_SELRU</name>
<dbReference type="Proteomes" id="UP000183639">
    <property type="component" value="Unassembled WGS sequence"/>
</dbReference>
<gene>
    <name evidence="9" type="primary">ffh</name>
    <name evidence="10" type="ORF">SAMN04487861_102148</name>
</gene>
<dbReference type="CDD" id="cd18539">
    <property type="entry name" value="SRP_G"/>
    <property type="match status" value="1"/>
</dbReference>
<dbReference type="AlphaFoldDB" id="A0A1I3C443"/>
<dbReference type="Pfam" id="PF02978">
    <property type="entry name" value="SRP_SPB"/>
    <property type="match status" value="1"/>
</dbReference>
<dbReference type="Gene3D" id="1.10.260.30">
    <property type="entry name" value="Signal recognition particle, SRP54 subunit, M-domain"/>
    <property type="match status" value="1"/>
</dbReference>
<comment type="domain">
    <text evidence="9">Composed of three domains: the N-terminal N domain, which is responsible for interactions with the ribosome, the central G domain, which binds GTP, and the C-terminal M domain, which binds the RNA and the signal sequence of the RNC.</text>
</comment>